<reference evidence="2 3" key="1">
    <citation type="submission" date="2019-05" db="EMBL/GenBank/DDBJ databases">
        <title>Another draft genome of Portunus trituberculatus and its Hox gene families provides insights of decapod evolution.</title>
        <authorList>
            <person name="Jeong J.-H."/>
            <person name="Song I."/>
            <person name="Kim S."/>
            <person name="Choi T."/>
            <person name="Kim D."/>
            <person name="Ryu S."/>
            <person name="Kim W."/>
        </authorList>
    </citation>
    <scope>NUCLEOTIDE SEQUENCE [LARGE SCALE GENOMIC DNA]</scope>
    <source>
        <tissue evidence="2">Muscle</tissue>
    </source>
</reference>
<evidence type="ECO:0000313" key="2">
    <source>
        <dbReference type="EMBL" id="MPC18302.1"/>
    </source>
</evidence>
<protein>
    <submittedName>
        <fullName evidence="2">Uncharacterized protein</fullName>
    </submittedName>
</protein>
<accession>A0A5B7DAK2</accession>
<keyword evidence="3" id="KW-1185">Reference proteome</keyword>
<organism evidence="2 3">
    <name type="scientific">Portunus trituberculatus</name>
    <name type="common">Swimming crab</name>
    <name type="synonym">Neptunus trituberculatus</name>
    <dbReference type="NCBI Taxonomy" id="210409"/>
    <lineage>
        <taxon>Eukaryota</taxon>
        <taxon>Metazoa</taxon>
        <taxon>Ecdysozoa</taxon>
        <taxon>Arthropoda</taxon>
        <taxon>Crustacea</taxon>
        <taxon>Multicrustacea</taxon>
        <taxon>Malacostraca</taxon>
        <taxon>Eumalacostraca</taxon>
        <taxon>Eucarida</taxon>
        <taxon>Decapoda</taxon>
        <taxon>Pleocyemata</taxon>
        <taxon>Brachyura</taxon>
        <taxon>Eubrachyura</taxon>
        <taxon>Portunoidea</taxon>
        <taxon>Portunidae</taxon>
        <taxon>Portuninae</taxon>
        <taxon>Portunus</taxon>
    </lineage>
</organism>
<dbReference type="EMBL" id="VSRR010000667">
    <property type="protein sequence ID" value="MPC18302.1"/>
    <property type="molecule type" value="Genomic_DNA"/>
</dbReference>
<comment type="caution">
    <text evidence="2">The sequence shown here is derived from an EMBL/GenBank/DDBJ whole genome shotgun (WGS) entry which is preliminary data.</text>
</comment>
<dbReference type="AlphaFoldDB" id="A0A5B7DAK2"/>
<sequence>MVVLYPTCRPCHTCRPYYSWPFHIRCGRFYSWPFSMSSFFKPMKCADPATVGPSTYASDSADDDILSPSAHSAEYE</sequence>
<feature type="region of interest" description="Disordered" evidence="1">
    <location>
        <begin position="53"/>
        <end position="76"/>
    </location>
</feature>
<gene>
    <name evidence="2" type="ORF">E2C01_011182</name>
</gene>
<evidence type="ECO:0000256" key="1">
    <source>
        <dbReference type="SAM" id="MobiDB-lite"/>
    </source>
</evidence>
<proteinExistence type="predicted"/>
<dbReference type="Proteomes" id="UP000324222">
    <property type="component" value="Unassembled WGS sequence"/>
</dbReference>
<name>A0A5B7DAK2_PORTR</name>
<evidence type="ECO:0000313" key="3">
    <source>
        <dbReference type="Proteomes" id="UP000324222"/>
    </source>
</evidence>